<accession>A0A183IUJ8</accession>
<reference evidence="3" key="1">
    <citation type="submission" date="2016-06" db="UniProtKB">
        <authorList>
            <consortium name="WormBaseParasite"/>
        </authorList>
    </citation>
    <scope>IDENTIFICATION</scope>
</reference>
<reference evidence="1 2" key="2">
    <citation type="submission" date="2018-11" db="EMBL/GenBank/DDBJ databases">
        <authorList>
            <consortium name="Pathogen Informatics"/>
        </authorList>
    </citation>
    <scope>NUCLEOTIDE SEQUENCE [LARGE SCALE GENOMIC DNA]</scope>
</reference>
<dbReference type="Proteomes" id="UP000270296">
    <property type="component" value="Unassembled WGS sequence"/>
</dbReference>
<dbReference type="AlphaFoldDB" id="A0A183IUJ8"/>
<organism evidence="3">
    <name type="scientific">Soboliphyme baturini</name>
    <dbReference type="NCBI Taxonomy" id="241478"/>
    <lineage>
        <taxon>Eukaryota</taxon>
        <taxon>Metazoa</taxon>
        <taxon>Ecdysozoa</taxon>
        <taxon>Nematoda</taxon>
        <taxon>Enoplea</taxon>
        <taxon>Dorylaimia</taxon>
        <taxon>Dioctophymatida</taxon>
        <taxon>Dioctophymatoidea</taxon>
        <taxon>Soboliphymatidae</taxon>
        <taxon>Soboliphyme</taxon>
    </lineage>
</organism>
<evidence type="ECO:0000313" key="2">
    <source>
        <dbReference type="Proteomes" id="UP000270296"/>
    </source>
</evidence>
<name>A0A183IUJ8_9BILA</name>
<proteinExistence type="predicted"/>
<sequence>MDCTHLFPSHSSFRVVLVYQRRKEEKRVSAICTRTQDLPVLSPTVYRLSNPGLKQRIINFLLKNILGKDKNDRTRHIENLSSKPTSDCATVRCST</sequence>
<evidence type="ECO:0000313" key="3">
    <source>
        <dbReference type="WBParaSite" id="SBAD_0000756801-mRNA-1"/>
    </source>
</evidence>
<gene>
    <name evidence="1" type="ORF">SBAD_LOCUS7295</name>
</gene>
<protein>
    <submittedName>
        <fullName evidence="3">U-box domain-containing protein</fullName>
    </submittedName>
</protein>
<dbReference type="WBParaSite" id="SBAD_0000756801-mRNA-1">
    <property type="protein sequence ID" value="SBAD_0000756801-mRNA-1"/>
    <property type="gene ID" value="SBAD_0000756801"/>
</dbReference>
<evidence type="ECO:0000313" key="1">
    <source>
        <dbReference type="EMBL" id="VDP12608.1"/>
    </source>
</evidence>
<dbReference type="EMBL" id="UZAM01010506">
    <property type="protein sequence ID" value="VDP12608.1"/>
    <property type="molecule type" value="Genomic_DNA"/>
</dbReference>
<keyword evidence="2" id="KW-1185">Reference proteome</keyword>